<accession>A0A1F6V6E2</accession>
<reference evidence="1 2" key="1">
    <citation type="journal article" date="2016" name="Nat. Commun.">
        <title>Thousands of microbial genomes shed light on interconnected biogeochemical processes in an aquifer system.</title>
        <authorList>
            <person name="Anantharaman K."/>
            <person name="Brown C.T."/>
            <person name="Hug L.A."/>
            <person name="Sharon I."/>
            <person name="Castelle C.J."/>
            <person name="Probst A.J."/>
            <person name="Thomas B.C."/>
            <person name="Singh A."/>
            <person name="Wilkins M.J."/>
            <person name="Karaoz U."/>
            <person name="Brodie E.L."/>
            <person name="Williams K.H."/>
            <person name="Hubbard S.S."/>
            <person name="Banfield J.F."/>
        </authorList>
    </citation>
    <scope>NUCLEOTIDE SEQUENCE [LARGE SCALE GENOMIC DNA]</scope>
</reference>
<comment type="caution">
    <text evidence="1">The sequence shown here is derived from an EMBL/GenBank/DDBJ whole genome shotgun (WGS) entry which is preliminary data.</text>
</comment>
<protein>
    <submittedName>
        <fullName evidence="1">Uncharacterized protein</fullName>
    </submittedName>
</protein>
<dbReference type="Proteomes" id="UP000177370">
    <property type="component" value="Unassembled WGS sequence"/>
</dbReference>
<proteinExistence type="predicted"/>
<evidence type="ECO:0000313" key="1">
    <source>
        <dbReference type="EMBL" id="OGI65152.1"/>
    </source>
</evidence>
<gene>
    <name evidence="1" type="ORF">A2647_04345</name>
</gene>
<dbReference type="AlphaFoldDB" id="A0A1F6V6E2"/>
<name>A0A1F6V6E2_9BACT</name>
<organism evidence="1 2">
    <name type="scientific">Candidatus Nomurabacteria bacterium RIFCSPHIGHO2_01_FULL_40_24b</name>
    <dbReference type="NCBI Taxonomy" id="1801739"/>
    <lineage>
        <taxon>Bacteria</taxon>
        <taxon>Candidatus Nomuraibacteriota</taxon>
    </lineage>
</organism>
<evidence type="ECO:0000313" key="2">
    <source>
        <dbReference type="Proteomes" id="UP000177370"/>
    </source>
</evidence>
<dbReference type="EMBL" id="MFTP01000022">
    <property type="protein sequence ID" value="OGI65152.1"/>
    <property type="molecule type" value="Genomic_DNA"/>
</dbReference>
<sequence>MDIRKIFFSVLLVGAVVCYFYGQNIWFKINAEGYQAVFLDNGQVYFGKISASGRFIKLTDVYYLQATDLLQQAGSKISSSDPNQKLQLIKLGSELHGPTDAMYIEKDKILFWENMKDNGKVVEAIKKYKSP</sequence>